<protein>
    <submittedName>
        <fullName evidence="1">Uncharacterized protein</fullName>
    </submittedName>
</protein>
<evidence type="ECO:0000313" key="2">
    <source>
        <dbReference type="Proteomes" id="UP000198282"/>
    </source>
</evidence>
<evidence type="ECO:0000313" key="1">
    <source>
        <dbReference type="EMBL" id="SNS47379.1"/>
    </source>
</evidence>
<dbReference type="Proteomes" id="UP000198282">
    <property type="component" value="Unassembled WGS sequence"/>
</dbReference>
<sequence length="46" mass="4865">MFPEAATLVDEATTWAVGRAVAELGAFVGADKISYGDKVAEPWRPA</sequence>
<reference evidence="1 2" key="1">
    <citation type="submission" date="2017-06" db="EMBL/GenBank/DDBJ databases">
        <authorList>
            <person name="Kim H.J."/>
            <person name="Triplett B.A."/>
        </authorList>
    </citation>
    <scope>NUCLEOTIDE SEQUENCE [LARGE SCALE GENOMIC DNA]</scope>
    <source>
        <strain evidence="1 2">CGMCC 4.2132</strain>
    </source>
</reference>
<dbReference type="RefSeq" id="WP_179282012.1">
    <property type="nucleotide sequence ID" value="NZ_FZOD01000010.1"/>
</dbReference>
<name>A0A239ES26_9ACTN</name>
<accession>A0A239ES26</accession>
<gene>
    <name evidence="1" type="ORF">SAMN05216276_101036</name>
</gene>
<dbReference type="AlphaFoldDB" id="A0A239ES26"/>
<keyword evidence="2" id="KW-1185">Reference proteome</keyword>
<proteinExistence type="predicted"/>
<dbReference type="EMBL" id="FZOD01000010">
    <property type="protein sequence ID" value="SNS47379.1"/>
    <property type="molecule type" value="Genomic_DNA"/>
</dbReference>
<organism evidence="1 2">
    <name type="scientific">Streptosporangium subroseum</name>
    <dbReference type="NCBI Taxonomy" id="106412"/>
    <lineage>
        <taxon>Bacteria</taxon>
        <taxon>Bacillati</taxon>
        <taxon>Actinomycetota</taxon>
        <taxon>Actinomycetes</taxon>
        <taxon>Streptosporangiales</taxon>
        <taxon>Streptosporangiaceae</taxon>
        <taxon>Streptosporangium</taxon>
    </lineage>
</organism>